<comment type="caution">
    <text evidence="1">The sequence shown here is derived from an EMBL/GenBank/DDBJ whole genome shotgun (WGS) entry which is preliminary data.</text>
</comment>
<accession>A0A0G0H7I3</accession>
<organism evidence="1 2">
    <name type="scientific">candidate division WS6 bacterium GW2011_GWA2_37_6</name>
    <dbReference type="NCBI Taxonomy" id="1619087"/>
    <lineage>
        <taxon>Bacteria</taxon>
        <taxon>Candidatus Dojkabacteria</taxon>
    </lineage>
</organism>
<dbReference type="EMBL" id="LBTH01000056">
    <property type="protein sequence ID" value="KKQ34505.1"/>
    <property type="molecule type" value="Genomic_DNA"/>
</dbReference>
<evidence type="ECO:0000313" key="1">
    <source>
        <dbReference type="EMBL" id="KKQ34505.1"/>
    </source>
</evidence>
<protein>
    <submittedName>
        <fullName evidence="1">Uncharacterized protein</fullName>
    </submittedName>
</protein>
<gene>
    <name evidence="1" type="ORF">US52_C0056G0005</name>
</gene>
<name>A0A0G0H7I3_9BACT</name>
<dbReference type="AlphaFoldDB" id="A0A0G0H7I3"/>
<dbReference type="Proteomes" id="UP000034852">
    <property type="component" value="Unassembled WGS sequence"/>
</dbReference>
<sequence>MDYNSSAEQLFGSSLYSKILGNTIPGFTELAEQSPGIHPFLLEEALEDHVIGRKTMEVGFPLSTSQVYRSPDQILLPEEIAPGDVLFAMHNDKIRGVFKASAEACKDEEGFTMLDIDWFYDFIEGREGIDREKVQACLNDLGLAPYPANNLWNAWNWIMRLPDDPTVREEFARFCSSNGLS</sequence>
<reference evidence="1 2" key="1">
    <citation type="journal article" date="2015" name="Nature">
        <title>rRNA introns, odd ribosomes, and small enigmatic genomes across a large radiation of phyla.</title>
        <authorList>
            <person name="Brown C.T."/>
            <person name="Hug L.A."/>
            <person name="Thomas B.C."/>
            <person name="Sharon I."/>
            <person name="Castelle C.J."/>
            <person name="Singh A."/>
            <person name="Wilkins M.J."/>
            <person name="Williams K.H."/>
            <person name="Banfield J.F."/>
        </authorList>
    </citation>
    <scope>NUCLEOTIDE SEQUENCE [LARGE SCALE GENOMIC DNA]</scope>
</reference>
<evidence type="ECO:0000313" key="2">
    <source>
        <dbReference type="Proteomes" id="UP000034852"/>
    </source>
</evidence>
<proteinExistence type="predicted"/>